<gene>
    <name evidence="1" type="ORF">DM484_13025</name>
</gene>
<comment type="caution">
    <text evidence="1">The sequence shown here is derived from an EMBL/GenBank/DDBJ whole genome shotgun (WGS) entry which is preliminary data.</text>
</comment>
<reference evidence="1 2" key="1">
    <citation type="journal article" date="2018" name="Aquat. Microb. Ecol.">
        <title>Gammaproteobacterial methanotrophs dominate.</title>
        <authorList>
            <person name="Rissanen A.J."/>
            <person name="Saarenheimo J."/>
            <person name="Tiirola M."/>
            <person name="Peura S."/>
            <person name="Aalto S.L."/>
            <person name="Karvinen A."/>
            <person name="Nykanen H."/>
        </authorList>
    </citation>
    <scope>NUCLEOTIDE SEQUENCE [LARGE SCALE GENOMIC DNA]</scope>
    <source>
        <strain evidence="1">AMbin10</strain>
    </source>
</reference>
<protein>
    <submittedName>
        <fullName evidence="1">Uncharacterized protein</fullName>
    </submittedName>
</protein>
<evidence type="ECO:0000313" key="2">
    <source>
        <dbReference type="Proteomes" id="UP000249396"/>
    </source>
</evidence>
<proteinExistence type="predicted"/>
<evidence type="ECO:0000313" key="1">
    <source>
        <dbReference type="EMBL" id="PZN78297.1"/>
    </source>
</evidence>
<organism evidence="1 2">
    <name type="scientific">Candidatus Methylumidiphilus alinenensis</name>
    <dbReference type="NCBI Taxonomy" id="2202197"/>
    <lineage>
        <taxon>Bacteria</taxon>
        <taxon>Pseudomonadati</taxon>
        <taxon>Pseudomonadota</taxon>
        <taxon>Gammaproteobacteria</taxon>
        <taxon>Methylococcales</taxon>
        <taxon>Candidatus Methylumidiphilus</taxon>
    </lineage>
</organism>
<sequence length="186" mass="21456">MQYAAAAIRVVGVVLQKLPSRFNLGWIFGHHGRVVALQFVQAHLAGHFLLIDFNPGRFAELQFRVGRFRCLDLGNHYVRLERRHLENRLRYQDGGYGRRRRRRQRNDRGRHCHLGIDACIHQTARVGRVRPQPMINHQRRHGAIVGQHQTEMIATAGRVIREPIDALMAHGGYDIGIHQGTRTRSD</sequence>
<dbReference type="AlphaFoldDB" id="A0A2W4T697"/>
<accession>A0A2W4T697</accession>
<dbReference type="EMBL" id="QJPH01000321">
    <property type="protein sequence ID" value="PZN78297.1"/>
    <property type="molecule type" value="Genomic_DNA"/>
</dbReference>
<dbReference type="Proteomes" id="UP000249396">
    <property type="component" value="Unassembled WGS sequence"/>
</dbReference>
<name>A0A2W4T697_9GAMM</name>